<dbReference type="InterPro" id="IPR038765">
    <property type="entry name" value="Papain-like_cys_pep_sf"/>
</dbReference>
<evidence type="ECO:0000313" key="5">
    <source>
        <dbReference type="Proteomes" id="UP000663836"/>
    </source>
</evidence>
<feature type="domain" description="USP" evidence="3">
    <location>
        <begin position="1"/>
        <end position="142"/>
    </location>
</feature>
<dbReference type="Gene3D" id="3.90.70.10">
    <property type="entry name" value="Cysteine proteinases"/>
    <property type="match status" value="1"/>
</dbReference>
<organism evidence="4 5">
    <name type="scientific">Rotaria sordida</name>
    <dbReference type="NCBI Taxonomy" id="392033"/>
    <lineage>
        <taxon>Eukaryota</taxon>
        <taxon>Metazoa</taxon>
        <taxon>Spiralia</taxon>
        <taxon>Gnathifera</taxon>
        <taxon>Rotifera</taxon>
        <taxon>Eurotatoria</taxon>
        <taxon>Bdelloidea</taxon>
        <taxon>Philodinida</taxon>
        <taxon>Philodinidae</taxon>
        <taxon>Rotaria</taxon>
    </lineage>
</organism>
<evidence type="ECO:0000256" key="1">
    <source>
        <dbReference type="ARBA" id="ARBA00000707"/>
    </source>
</evidence>
<dbReference type="InterPro" id="IPR001394">
    <property type="entry name" value="Peptidase_C19_UCH"/>
</dbReference>
<evidence type="ECO:0000256" key="2">
    <source>
        <dbReference type="ARBA" id="ARBA00012759"/>
    </source>
</evidence>
<comment type="catalytic activity">
    <reaction evidence="1">
        <text>Thiol-dependent hydrolysis of ester, thioester, amide, peptide and isopeptide bonds formed by the C-terminal Gly of ubiquitin (a 76-residue protein attached to proteins as an intracellular targeting signal).</text>
        <dbReference type="EC" id="3.4.19.12"/>
    </reaction>
</comment>
<dbReference type="PANTHER" id="PTHR21646">
    <property type="entry name" value="UBIQUITIN CARBOXYL-TERMINAL HYDROLASE"/>
    <property type="match status" value="1"/>
</dbReference>
<gene>
    <name evidence="4" type="ORF">JBS370_LOCUS43128</name>
</gene>
<name>A0A820NGW1_9BILA</name>
<dbReference type="AlphaFoldDB" id="A0A820NGW1"/>
<sequence>QQKQSVTLFDWFNYFTKKKVLPKSDLWKCPQCNALKKATKKIDLWLLPKVLIIKLKDVNYIRYFRDDIDLFIDCLIQDLDLSQFVLNPAEKAKAKYDLIAVCNRIGNLSDEHYTTHAKSSLDKQWHTFNDSKISDVNVEDVI</sequence>
<protein>
    <recommendedName>
        <fullName evidence="2">ubiquitinyl hydrolase 1</fullName>
        <ecNumber evidence="2">3.4.19.12</ecNumber>
    </recommendedName>
</protein>
<reference evidence="4" key="1">
    <citation type="submission" date="2021-02" db="EMBL/GenBank/DDBJ databases">
        <authorList>
            <person name="Nowell W R."/>
        </authorList>
    </citation>
    <scope>NUCLEOTIDE SEQUENCE</scope>
</reference>
<dbReference type="SUPFAM" id="SSF54001">
    <property type="entry name" value="Cysteine proteinases"/>
    <property type="match status" value="1"/>
</dbReference>
<accession>A0A820NGW1</accession>
<dbReference type="InterPro" id="IPR028889">
    <property type="entry name" value="USP"/>
</dbReference>
<dbReference type="EMBL" id="CAJOBD010063499">
    <property type="protein sequence ID" value="CAF4390344.1"/>
    <property type="molecule type" value="Genomic_DNA"/>
</dbReference>
<dbReference type="GO" id="GO:0016579">
    <property type="term" value="P:protein deubiquitination"/>
    <property type="evidence" value="ECO:0007669"/>
    <property type="project" value="InterPro"/>
</dbReference>
<comment type="caution">
    <text evidence="4">The sequence shown here is derived from an EMBL/GenBank/DDBJ whole genome shotgun (WGS) entry which is preliminary data.</text>
</comment>
<dbReference type="EC" id="3.4.19.12" evidence="2"/>
<proteinExistence type="predicted"/>
<evidence type="ECO:0000313" key="4">
    <source>
        <dbReference type="EMBL" id="CAF4390344.1"/>
    </source>
</evidence>
<dbReference type="InterPro" id="IPR050185">
    <property type="entry name" value="Ub_carboxyl-term_hydrolase"/>
</dbReference>
<dbReference type="Proteomes" id="UP000663836">
    <property type="component" value="Unassembled WGS sequence"/>
</dbReference>
<evidence type="ECO:0000259" key="3">
    <source>
        <dbReference type="PROSITE" id="PS50235"/>
    </source>
</evidence>
<feature type="non-terminal residue" evidence="4">
    <location>
        <position position="142"/>
    </location>
</feature>
<dbReference type="Pfam" id="PF00443">
    <property type="entry name" value="UCH"/>
    <property type="match status" value="1"/>
</dbReference>
<dbReference type="GO" id="GO:0004843">
    <property type="term" value="F:cysteine-type deubiquitinase activity"/>
    <property type="evidence" value="ECO:0007669"/>
    <property type="project" value="UniProtKB-EC"/>
</dbReference>
<feature type="non-terminal residue" evidence="4">
    <location>
        <position position="1"/>
    </location>
</feature>
<dbReference type="PROSITE" id="PS50235">
    <property type="entry name" value="USP_3"/>
    <property type="match status" value="1"/>
</dbReference>